<dbReference type="Gramene" id="Pp3c18_20080V3.1">
    <property type="protein sequence ID" value="PAC:32981658.CDS.1"/>
    <property type="gene ID" value="Pp3c18_20080"/>
</dbReference>
<dbReference type="HOGENOM" id="CLU_1020810_0_0_1"/>
<reference evidence="4" key="3">
    <citation type="submission" date="2020-12" db="UniProtKB">
        <authorList>
            <consortium name="EnsemblPlants"/>
        </authorList>
    </citation>
    <scope>IDENTIFICATION</scope>
</reference>
<dbReference type="Gramene" id="Pp3c18_20080V3.2">
    <property type="protein sequence ID" value="PAC:32981659.CDS.1"/>
    <property type="gene ID" value="Pp3c18_20080"/>
</dbReference>
<reference evidence="3 5" key="1">
    <citation type="journal article" date="2008" name="Science">
        <title>The Physcomitrella genome reveals evolutionary insights into the conquest of land by plants.</title>
        <authorList>
            <person name="Rensing S."/>
            <person name="Lang D."/>
            <person name="Zimmer A."/>
            <person name="Terry A."/>
            <person name="Salamov A."/>
            <person name="Shapiro H."/>
            <person name="Nishiyama T."/>
            <person name="Perroud P.-F."/>
            <person name="Lindquist E."/>
            <person name="Kamisugi Y."/>
            <person name="Tanahashi T."/>
            <person name="Sakakibara K."/>
            <person name="Fujita T."/>
            <person name="Oishi K."/>
            <person name="Shin-I T."/>
            <person name="Kuroki Y."/>
            <person name="Toyoda A."/>
            <person name="Suzuki Y."/>
            <person name="Hashimoto A."/>
            <person name="Yamaguchi K."/>
            <person name="Sugano A."/>
            <person name="Kohara Y."/>
            <person name="Fujiyama A."/>
            <person name="Anterola A."/>
            <person name="Aoki S."/>
            <person name="Ashton N."/>
            <person name="Barbazuk W.B."/>
            <person name="Barker E."/>
            <person name="Bennetzen J."/>
            <person name="Bezanilla M."/>
            <person name="Blankenship R."/>
            <person name="Cho S.H."/>
            <person name="Dutcher S."/>
            <person name="Estelle M."/>
            <person name="Fawcett J.A."/>
            <person name="Gundlach H."/>
            <person name="Hanada K."/>
            <person name="Heyl A."/>
            <person name="Hicks K.A."/>
            <person name="Hugh J."/>
            <person name="Lohr M."/>
            <person name="Mayer K."/>
            <person name="Melkozernov A."/>
            <person name="Murata T."/>
            <person name="Nelson D."/>
            <person name="Pils B."/>
            <person name="Prigge M."/>
            <person name="Reiss B."/>
            <person name="Renner T."/>
            <person name="Rombauts S."/>
            <person name="Rushton P."/>
            <person name="Sanderfoot A."/>
            <person name="Schween G."/>
            <person name="Shiu S.-H."/>
            <person name="Stueber K."/>
            <person name="Theodoulou F.L."/>
            <person name="Tu H."/>
            <person name="Van de Peer Y."/>
            <person name="Verrier P.J."/>
            <person name="Waters E."/>
            <person name="Wood A."/>
            <person name="Yang L."/>
            <person name="Cove D."/>
            <person name="Cuming A."/>
            <person name="Hasebe M."/>
            <person name="Lucas S."/>
            <person name="Mishler D.B."/>
            <person name="Reski R."/>
            <person name="Grigoriev I."/>
            <person name="Quatrano R.S."/>
            <person name="Boore J.L."/>
        </authorList>
    </citation>
    <scope>NUCLEOTIDE SEQUENCE [LARGE SCALE GENOMIC DNA]</scope>
    <source>
        <strain evidence="4 5">cv. Gransden 2004</strain>
    </source>
</reference>
<reference evidence="3 5" key="2">
    <citation type="journal article" date="2018" name="Plant J.">
        <title>The Physcomitrella patens chromosome-scale assembly reveals moss genome structure and evolution.</title>
        <authorList>
            <person name="Lang D."/>
            <person name="Ullrich K.K."/>
            <person name="Murat F."/>
            <person name="Fuchs J."/>
            <person name="Jenkins J."/>
            <person name="Haas F.B."/>
            <person name="Piednoel M."/>
            <person name="Gundlach H."/>
            <person name="Van Bel M."/>
            <person name="Meyberg R."/>
            <person name="Vives C."/>
            <person name="Morata J."/>
            <person name="Symeonidi A."/>
            <person name="Hiss M."/>
            <person name="Muchero W."/>
            <person name="Kamisugi Y."/>
            <person name="Saleh O."/>
            <person name="Blanc G."/>
            <person name="Decker E.L."/>
            <person name="van Gessel N."/>
            <person name="Grimwood J."/>
            <person name="Hayes R.D."/>
            <person name="Graham S.W."/>
            <person name="Gunter L.E."/>
            <person name="McDaniel S.F."/>
            <person name="Hoernstein S.N.W."/>
            <person name="Larsson A."/>
            <person name="Li F.W."/>
            <person name="Perroud P.F."/>
            <person name="Phillips J."/>
            <person name="Ranjan P."/>
            <person name="Rokshar D.S."/>
            <person name="Rothfels C.J."/>
            <person name="Schneider L."/>
            <person name="Shu S."/>
            <person name="Stevenson D.W."/>
            <person name="Thummler F."/>
            <person name="Tillich M."/>
            <person name="Villarreal Aguilar J.C."/>
            <person name="Widiez T."/>
            <person name="Wong G.K."/>
            <person name="Wymore A."/>
            <person name="Zhang Y."/>
            <person name="Zimmer A.D."/>
            <person name="Quatrano R.S."/>
            <person name="Mayer K.F.X."/>
            <person name="Goodstein D."/>
            <person name="Casacuberta J.M."/>
            <person name="Vandepoele K."/>
            <person name="Reski R."/>
            <person name="Cuming A.C."/>
            <person name="Tuskan G.A."/>
            <person name="Maumus F."/>
            <person name="Salse J."/>
            <person name="Schmutz J."/>
            <person name="Rensing S.A."/>
        </authorList>
    </citation>
    <scope>NUCLEOTIDE SEQUENCE [LARGE SCALE GENOMIC DNA]</scope>
    <source>
        <strain evidence="4 5">cv. Gransden 2004</strain>
    </source>
</reference>
<keyword evidence="1" id="KW-0175">Coiled coil</keyword>
<sequence>MASCNHFYVDSPSLSASNSNDFGLEGNGCRYNFGGWPQPEKQSRSEQDQAEIYAMSLCTDTPRPGLRGHVSAILQGELHLRGVNHVGLSNTETDVESDSEALPDVKKRRASFACQSNGNWKSSLRNQTFMESSGGSKHPQLLSDKTLNAAGVIHLLDTLFNKVDVDTDEGFGQLRNRITQESLAETLTSDSQVSGIEEGVESKNVEERRHTSNTDLDEFLCSIRSLLSVIRNHEESQEKYRDKIKVLEERKKILKEEKRQYKRQRDSYCKLPV</sequence>
<dbReference type="EMBL" id="ABEU02000018">
    <property type="protein sequence ID" value="PNR35457.1"/>
    <property type="molecule type" value="Genomic_DNA"/>
</dbReference>
<accession>A9RWY4</accession>
<dbReference type="PaxDb" id="3218-PP1S33_216V6.1"/>
<protein>
    <submittedName>
        <fullName evidence="3 4">Uncharacterized protein</fullName>
    </submittedName>
</protein>
<gene>
    <name evidence="3" type="ORF">PHYPA_023357</name>
</gene>
<evidence type="ECO:0000256" key="1">
    <source>
        <dbReference type="SAM" id="Coils"/>
    </source>
</evidence>
<dbReference type="EnsemblPlants" id="Pp3c18_20080V3.2">
    <property type="protein sequence ID" value="PAC:32981659.CDS.1"/>
    <property type="gene ID" value="Pp3c18_20080"/>
</dbReference>
<feature type="compositionally biased region" description="Basic and acidic residues" evidence="2">
    <location>
        <begin position="200"/>
        <end position="209"/>
    </location>
</feature>
<proteinExistence type="predicted"/>
<evidence type="ECO:0000313" key="4">
    <source>
        <dbReference type="EnsemblPlants" id="PAC:32981658.CDS.1"/>
    </source>
</evidence>
<evidence type="ECO:0000256" key="2">
    <source>
        <dbReference type="SAM" id="MobiDB-lite"/>
    </source>
</evidence>
<dbReference type="Proteomes" id="UP000006727">
    <property type="component" value="Chromosome 18"/>
</dbReference>
<organism evidence="3">
    <name type="scientific">Physcomitrium patens</name>
    <name type="common">Spreading-leaved earth moss</name>
    <name type="synonym">Physcomitrella patens</name>
    <dbReference type="NCBI Taxonomy" id="3218"/>
    <lineage>
        <taxon>Eukaryota</taxon>
        <taxon>Viridiplantae</taxon>
        <taxon>Streptophyta</taxon>
        <taxon>Embryophyta</taxon>
        <taxon>Bryophyta</taxon>
        <taxon>Bryophytina</taxon>
        <taxon>Bryopsida</taxon>
        <taxon>Funariidae</taxon>
        <taxon>Funariales</taxon>
        <taxon>Funariaceae</taxon>
        <taxon>Physcomitrium</taxon>
    </lineage>
</organism>
<feature type="coiled-coil region" evidence="1">
    <location>
        <begin position="230"/>
        <end position="267"/>
    </location>
</feature>
<dbReference type="EnsemblPlants" id="Pp3c18_20080V3.1">
    <property type="protein sequence ID" value="PAC:32981658.CDS.1"/>
    <property type="gene ID" value="Pp3c18_20080"/>
</dbReference>
<evidence type="ECO:0000313" key="3">
    <source>
        <dbReference type="EMBL" id="PNR35457.1"/>
    </source>
</evidence>
<dbReference type="AlphaFoldDB" id="A9RWY4"/>
<evidence type="ECO:0000313" key="5">
    <source>
        <dbReference type="Proteomes" id="UP000006727"/>
    </source>
</evidence>
<feature type="region of interest" description="Disordered" evidence="2">
    <location>
        <begin position="189"/>
        <end position="209"/>
    </location>
</feature>
<dbReference type="InParanoid" id="A9RWY4"/>
<keyword evidence="5" id="KW-1185">Reference proteome</keyword>
<name>A9RWY4_PHYPA</name>